<keyword evidence="3" id="KW-1185">Reference proteome</keyword>
<evidence type="ECO:0000313" key="2">
    <source>
        <dbReference type="EMBL" id="KAK4201657.1"/>
    </source>
</evidence>
<comment type="caution">
    <text evidence="2">The sequence shown here is derived from an EMBL/GenBank/DDBJ whole genome shotgun (WGS) entry which is preliminary data.</text>
</comment>
<sequence length="107" mass="12085">MKTKNGPSCYSLTQEMIEEYNYSAQNLLYHFCSILRGRMGFRAARDNRQEMKDREGLDEAAAQYISKALDILAKTQQPQQVSGSGLAPGDLPPPNGRWITQLFDRAD</sequence>
<proteinExistence type="predicted"/>
<evidence type="ECO:0000256" key="1">
    <source>
        <dbReference type="SAM" id="MobiDB-lite"/>
    </source>
</evidence>
<accession>A0AAN6XPT5</accession>
<evidence type="ECO:0000313" key="3">
    <source>
        <dbReference type="Proteomes" id="UP001303160"/>
    </source>
</evidence>
<dbReference type="Proteomes" id="UP001303160">
    <property type="component" value="Unassembled WGS sequence"/>
</dbReference>
<organism evidence="2 3">
    <name type="scientific">Triangularia verruculosa</name>
    <dbReference type="NCBI Taxonomy" id="2587418"/>
    <lineage>
        <taxon>Eukaryota</taxon>
        <taxon>Fungi</taxon>
        <taxon>Dikarya</taxon>
        <taxon>Ascomycota</taxon>
        <taxon>Pezizomycotina</taxon>
        <taxon>Sordariomycetes</taxon>
        <taxon>Sordariomycetidae</taxon>
        <taxon>Sordariales</taxon>
        <taxon>Podosporaceae</taxon>
        <taxon>Triangularia</taxon>
    </lineage>
</organism>
<protein>
    <submittedName>
        <fullName evidence="2">Uncharacterized protein</fullName>
    </submittedName>
</protein>
<feature type="region of interest" description="Disordered" evidence="1">
    <location>
        <begin position="75"/>
        <end position="107"/>
    </location>
</feature>
<name>A0AAN6XPT5_9PEZI</name>
<reference evidence="2" key="2">
    <citation type="submission" date="2023-05" db="EMBL/GenBank/DDBJ databases">
        <authorList>
            <consortium name="Lawrence Berkeley National Laboratory"/>
            <person name="Steindorff A."/>
            <person name="Hensen N."/>
            <person name="Bonometti L."/>
            <person name="Westerberg I."/>
            <person name="Brannstrom I.O."/>
            <person name="Guillou S."/>
            <person name="Cros-Aarteil S."/>
            <person name="Calhoun S."/>
            <person name="Haridas S."/>
            <person name="Kuo A."/>
            <person name="Mondo S."/>
            <person name="Pangilinan J."/>
            <person name="Riley R."/>
            <person name="Labutti K."/>
            <person name="Andreopoulos B."/>
            <person name="Lipzen A."/>
            <person name="Chen C."/>
            <person name="Yanf M."/>
            <person name="Daum C."/>
            <person name="Ng V."/>
            <person name="Clum A."/>
            <person name="Ohm R."/>
            <person name="Martin F."/>
            <person name="Silar P."/>
            <person name="Natvig D."/>
            <person name="Lalanne C."/>
            <person name="Gautier V."/>
            <person name="Ament-Velasquez S.L."/>
            <person name="Kruys A."/>
            <person name="Hutchinson M.I."/>
            <person name="Powell A.J."/>
            <person name="Barry K."/>
            <person name="Miller A.N."/>
            <person name="Grigoriev I.V."/>
            <person name="Debuchy R."/>
            <person name="Gladieux P."/>
            <person name="Thoren M.H."/>
            <person name="Johannesson H."/>
        </authorList>
    </citation>
    <scope>NUCLEOTIDE SEQUENCE</scope>
    <source>
        <strain evidence="2">CBS 315.58</strain>
    </source>
</reference>
<dbReference type="AlphaFoldDB" id="A0AAN6XPT5"/>
<reference evidence="2" key="1">
    <citation type="journal article" date="2023" name="Mol. Phylogenet. Evol.">
        <title>Genome-scale phylogeny and comparative genomics of the fungal order Sordariales.</title>
        <authorList>
            <person name="Hensen N."/>
            <person name="Bonometti L."/>
            <person name="Westerberg I."/>
            <person name="Brannstrom I.O."/>
            <person name="Guillou S."/>
            <person name="Cros-Aarteil S."/>
            <person name="Calhoun S."/>
            <person name="Haridas S."/>
            <person name="Kuo A."/>
            <person name="Mondo S."/>
            <person name="Pangilinan J."/>
            <person name="Riley R."/>
            <person name="LaButti K."/>
            <person name="Andreopoulos B."/>
            <person name="Lipzen A."/>
            <person name="Chen C."/>
            <person name="Yan M."/>
            <person name="Daum C."/>
            <person name="Ng V."/>
            <person name="Clum A."/>
            <person name="Steindorff A."/>
            <person name="Ohm R.A."/>
            <person name="Martin F."/>
            <person name="Silar P."/>
            <person name="Natvig D.O."/>
            <person name="Lalanne C."/>
            <person name="Gautier V."/>
            <person name="Ament-Velasquez S.L."/>
            <person name="Kruys A."/>
            <person name="Hutchinson M.I."/>
            <person name="Powell A.J."/>
            <person name="Barry K."/>
            <person name="Miller A.N."/>
            <person name="Grigoriev I.V."/>
            <person name="Debuchy R."/>
            <person name="Gladieux P."/>
            <person name="Hiltunen Thoren M."/>
            <person name="Johannesson H."/>
        </authorList>
    </citation>
    <scope>NUCLEOTIDE SEQUENCE</scope>
    <source>
        <strain evidence="2">CBS 315.58</strain>
    </source>
</reference>
<dbReference type="EMBL" id="MU863904">
    <property type="protein sequence ID" value="KAK4201657.1"/>
    <property type="molecule type" value="Genomic_DNA"/>
</dbReference>
<gene>
    <name evidence="2" type="ORF">QBC40DRAFT_252778</name>
</gene>